<reference evidence="2 3" key="1">
    <citation type="journal article" date="2021" name="bioRxiv">
        <title>Unraveling nitrogen, sulfur and carbon metabolic pathways and microbial community transcriptional responses to substrate deprivation and toxicity stresses in a bioreactor mimicking anoxic brackish coastal sediment conditions.</title>
        <authorList>
            <person name="Martins P.D."/>
            <person name="Echeveste M.J."/>
            <person name="Arshad A."/>
            <person name="Kurth J."/>
            <person name="Ouboter H."/>
            <person name="Jetten M.S.M."/>
            <person name="Welte C.U."/>
        </authorList>
    </citation>
    <scope>NUCLEOTIDE SEQUENCE [LARGE SCALE GENOMIC DNA]</scope>
    <source>
        <strain evidence="2">MAG_38</strain>
    </source>
</reference>
<keyword evidence="1" id="KW-0472">Membrane</keyword>
<evidence type="ECO:0000313" key="3">
    <source>
        <dbReference type="Proteomes" id="UP001197609"/>
    </source>
</evidence>
<gene>
    <name evidence="2" type="ORF">K8G79_11140</name>
</gene>
<feature type="transmembrane region" description="Helical" evidence="1">
    <location>
        <begin position="44"/>
        <end position="63"/>
    </location>
</feature>
<name>A0AAJ1AJU4_9BACT</name>
<keyword evidence="1" id="KW-0812">Transmembrane</keyword>
<evidence type="ECO:0000313" key="2">
    <source>
        <dbReference type="EMBL" id="MBZ0160672.1"/>
    </source>
</evidence>
<feature type="transmembrane region" description="Helical" evidence="1">
    <location>
        <begin position="12"/>
        <end position="32"/>
    </location>
</feature>
<comment type="caution">
    <text evidence="2">The sequence shown here is derived from an EMBL/GenBank/DDBJ whole genome shotgun (WGS) entry which is preliminary data.</text>
</comment>
<proteinExistence type="predicted"/>
<accession>A0AAJ1AJU4</accession>
<dbReference type="AlphaFoldDB" id="A0AAJ1AJU4"/>
<dbReference type="Proteomes" id="UP001197609">
    <property type="component" value="Unassembled WGS sequence"/>
</dbReference>
<evidence type="ECO:0000256" key="1">
    <source>
        <dbReference type="SAM" id="Phobius"/>
    </source>
</evidence>
<dbReference type="EMBL" id="JAIOIU010000140">
    <property type="protein sequence ID" value="MBZ0160672.1"/>
    <property type="molecule type" value="Genomic_DNA"/>
</dbReference>
<protein>
    <submittedName>
        <fullName evidence="2">Uncharacterized protein</fullName>
    </submittedName>
</protein>
<sequence length="78" mass="8722">MPPSGTGRRVRFITGVTCIAASFLVYPAYIAIPFLPLSNTMKLSITLFASLVSWGTFSIGFYLSGREGYEWLKARLRR</sequence>
<keyword evidence="1" id="KW-1133">Transmembrane helix</keyword>
<organism evidence="2 3">
    <name type="scientific">Candidatus Methylomirabilis tolerans</name>
    <dbReference type="NCBI Taxonomy" id="3123416"/>
    <lineage>
        <taxon>Bacteria</taxon>
        <taxon>Candidatus Methylomirabilota</taxon>
        <taxon>Candidatus Methylomirabilia</taxon>
        <taxon>Candidatus Methylomirabilales</taxon>
        <taxon>Candidatus Methylomirabilaceae</taxon>
        <taxon>Candidatus Methylomirabilis</taxon>
    </lineage>
</organism>